<dbReference type="InterPro" id="IPR004143">
    <property type="entry name" value="BPL_LPL_catalytic"/>
</dbReference>
<accession>A0A7V3E6N3</accession>
<dbReference type="GO" id="GO:0005524">
    <property type="term" value="F:ATP binding"/>
    <property type="evidence" value="ECO:0007669"/>
    <property type="project" value="UniProtKB-KW"/>
</dbReference>
<dbReference type="Gene3D" id="3.30.930.10">
    <property type="entry name" value="Bira Bifunctional Protein, Domain 2"/>
    <property type="match status" value="1"/>
</dbReference>
<dbReference type="SUPFAM" id="SSF50037">
    <property type="entry name" value="C-terminal domain of transcriptional repressors"/>
    <property type="match status" value="1"/>
</dbReference>
<feature type="domain" description="BPL/LPL catalytic" evidence="7">
    <location>
        <begin position="5"/>
        <end position="195"/>
    </location>
</feature>
<evidence type="ECO:0000259" key="7">
    <source>
        <dbReference type="PROSITE" id="PS51733"/>
    </source>
</evidence>
<organism evidence="8">
    <name type="scientific">Ignavibacterium album</name>
    <dbReference type="NCBI Taxonomy" id="591197"/>
    <lineage>
        <taxon>Bacteria</taxon>
        <taxon>Pseudomonadati</taxon>
        <taxon>Ignavibacteriota</taxon>
        <taxon>Ignavibacteria</taxon>
        <taxon>Ignavibacteriales</taxon>
        <taxon>Ignavibacteriaceae</taxon>
        <taxon>Ignavibacterium</taxon>
    </lineage>
</organism>
<dbReference type="EMBL" id="DSUJ01000008">
    <property type="protein sequence ID" value="HFI90976.1"/>
    <property type="molecule type" value="Genomic_DNA"/>
</dbReference>
<name>A0A7V3E6N3_9BACT</name>
<gene>
    <name evidence="8" type="ORF">ENS31_05505</name>
</gene>
<keyword evidence="1 8" id="KW-0436">Ligase</keyword>
<dbReference type="Gene3D" id="2.30.30.100">
    <property type="match status" value="1"/>
</dbReference>
<dbReference type="PANTHER" id="PTHR12835">
    <property type="entry name" value="BIOTIN PROTEIN LIGASE"/>
    <property type="match status" value="1"/>
</dbReference>
<dbReference type="GO" id="GO:0005737">
    <property type="term" value="C:cytoplasm"/>
    <property type="evidence" value="ECO:0007669"/>
    <property type="project" value="TreeGrafter"/>
</dbReference>
<dbReference type="AlphaFoldDB" id="A0A7V3E6N3"/>
<keyword evidence="3" id="KW-0067">ATP-binding</keyword>
<dbReference type="PANTHER" id="PTHR12835:SF5">
    <property type="entry name" value="BIOTIN--PROTEIN LIGASE"/>
    <property type="match status" value="1"/>
</dbReference>
<sequence>MFEIENFDIKLNTDFIGRNFIYVEEIDSTNTFLLDRKNGINISGTVVLAEKQTKGRGRKDRVWYSSKEQNLTFSILLSKEYKLFDHLNLINFSASLAVANSIENLYQLRTELKWPNDVLINKKKTCGILLESSSQGNKVDRVVVGIGVNVNQSMFQGQFNYPPTSIRMELGREVEREKLLAEILNNFEFYLEKILKEPNYITREWKEKCRMIGEKIYVKEGETIKNGIFDDIDEEGFLLLKTKTGIEKITIGDVSIV</sequence>
<evidence type="ECO:0000256" key="2">
    <source>
        <dbReference type="ARBA" id="ARBA00022741"/>
    </source>
</evidence>
<dbReference type="NCBIfam" id="TIGR00121">
    <property type="entry name" value="birA_ligase"/>
    <property type="match status" value="1"/>
</dbReference>
<keyword evidence="4" id="KW-0092">Biotin</keyword>
<comment type="caution">
    <text evidence="8">The sequence shown here is derived from an EMBL/GenBank/DDBJ whole genome shotgun (WGS) entry which is preliminary data.</text>
</comment>
<dbReference type="PROSITE" id="PS51733">
    <property type="entry name" value="BPL_LPL_CATALYTIC"/>
    <property type="match status" value="1"/>
</dbReference>
<evidence type="ECO:0000256" key="4">
    <source>
        <dbReference type="ARBA" id="ARBA00023267"/>
    </source>
</evidence>
<reference evidence="8" key="1">
    <citation type="journal article" date="2020" name="mSystems">
        <title>Genome- and Community-Level Interaction Insights into Carbon Utilization and Element Cycling Functions of Hydrothermarchaeota in Hydrothermal Sediment.</title>
        <authorList>
            <person name="Zhou Z."/>
            <person name="Liu Y."/>
            <person name="Xu W."/>
            <person name="Pan J."/>
            <person name="Luo Z.H."/>
            <person name="Li M."/>
        </authorList>
    </citation>
    <scope>NUCLEOTIDE SEQUENCE [LARGE SCALE GENOMIC DNA]</scope>
    <source>
        <strain evidence="8">SpSt-479</strain>
    </source>
</reference>
<evidence type="ECO:0000256" key="1">
    <source>
        <dbReference type="ARBA" id="ARBA00022598"/>
    </source>
</evidence>
<dbReference type="SUPFAM" id="SSF55681">
    <property type="entry name" value="Class II aaRS and biotin synthetases"/>
    <property type="match status" value="1"/>
</dbReference>
<dbReference type="Pfam" id="PF02237">
    <property type="entry name" value="BPL_C"/>
    <property type="match status" value="1"/>
</dbReference>
<dbReference type="InterPro" id="IPR045864">
    <property type="entry name" value="aa-tRNA-synth_II/BPL/LPL"/>
</dbReference>
<proteinExistence type="predicted"/>
<evidence type="ECO:0000313" key="8">
    <source>
        <dbReference type="EMBL" id="HFI90976.1"/>
    </source>
</evidence>
<evidence type="ECO:0000256" key="6">
    <source>
        <dbReference type="ARBA" id="ARBA00047846"/>
    </source>
</evidence>
<dbReference type="GO" id="GO:0004077">
    <property type="term" value="F:biotin--[biotin carboxyl-carrier protein] ligase activity"/>
    <property type="evidence" value="ECO:0007669"/>
    <property type="project" value="UniProtKB-EC"/>
</dbReference>
<dbReference type="CDD" id="cd16442">
    <property type="entry name" value="BPL"/>
    <property type="match status" value="1"/>
</dbReference>
<comment type="catalytic activity">
    <reaction evidence="6">
        <text>biotin + L-lysyl-[protein] + ATP = N(6)-biotinyl-L-lysyl-[protein] + AMP + diphosphate + H(+)</text>
        <dbReference type="Rhea" id="RHEA:11756"/>
        <dbReference type="Rhea" id="RHEA-COMP:9752"/>
        <dbReference type="Rhea" id="RHEA-COMP:10505"/>
        <dbReference type="ChEBI" id="CHEBI:15378"/>
        <dbReference type="ChEBI" id="CHEBI:29969"/>
        <dbReference type="ChEBI" id="CHEBI:30616"/>
        <dbReference type="ChEBI" id="CHEBI:33019"/>
        <dbReference type="ChEBI" id="CHEBI:57586"/>
        <dbReference type="ChEBI" id="CHEBI:83144"/>
        <dbReference type="ChEBI" id="CHEBI:456215"/>
        <dbReference type="EC" id="6.3.4.15"/>
    </reaction>
</comment>
<dbReference type="InterPro" id="IPR004408">
    <property type="entry name" value="Biotin_CoA_COase_ligase"/>
</dbReference>
<dbReference type="EC" id="6.3.4.15" evidence="5"/>
<evidence type="ECO:0000256" key="3">
    <source>
        <dbReference type="ARBA" id="ARBA00022840"/>
    </source>
</evidence>
<dbReference type="InterPro" id="IPR008988">
    <property type="entry name" value="Transcriptional_repressor_C"/>
</dbReference>
<protein>
    <recommendedName>
        <fullName evidence="5">biotin--[biotin carboxyl-carrier protein] ligase</fullName>
        <ecNumber evidence="5">6.3.4.15</ecNumber>
    </recommendedName>
</protein>
<dbReference type="InterPro" id="IPR003142">
    <property type="entry name" value="BPL_C"/>
</dbReference>
<dbReference type="Pfam" id="PF03099">
    <property type="entry name" value="BPL_LplA_LipB"/>
    <property type="match status" value="1"/>
</dbReference>
<evidence type="ECO:0000256" key="5">
    <source>
        <dbReference type="ARBA" id="ARBA00024227"/>
    </source>
</evidence>
<keyword evidence="2" id="KW-0547">Nucleotide-binding</keyword>